<accession>A0A2K0WLT9</accession>
<name>A0A2K0WLT9_GIBNY</name>
<evidence type="ECO:0000313" key="2">
    <source>
        <dbReference type="EMBL" id="PNP83241.1"/>
    </source>
</evidence>
<dbReference type="OrthoDB" id="5074865at2759"/>
<proteinExistence type="predicted"/>
<dbReference type="Proteomes" id="UP000236664">
    <property type="component" value="Unassembled WGS sequence"/>
</dbReference>
<gene>
    <name evidence="2" type="ORF">FNYG_03563</name>
</gene>
<evidence type="ECO:0000313" key="3">
    <source>
        <dbReference type="Proteomes" id="UP000236664"/>
    </source>
</evidence>
<feature type="region of interest" description="Disordered" evidence="1">
    <location>
        <begin position="1"/>
        <end position="36"/>
    </location>
</feature>
<organism evidence="2 3">
    <name type="scientific">Gibberella nygamai</name>
    <name type="common">Bean root rot disease fungus</name>
    <name type="synonym">Fusarium nygamai</name>
    <dbReference type="NCBI Taxonomy" id="42673"/>
    <lineage>
        <taxon>Eukaryota</taxon>
        <taxon>Fungi</taxon>
        <taxon>Dikarya</taxon>
        <taxon>Ascomycota</taxon>
        <taxon>Pezizomycotina</taxon>
        <taxon>Sordariomycetes</taxon>
        <taxon>Hypocreomycetidae</taxon>
        <taxon>Hypocreales</taxon>
        <taxon>Nectriaceae</taxon>
        <taxon>Fusarium</taxon>
        <taxon>Fusarium fujikuroi species complex</taxon>
    </lineage>
</organism>
<dbReference type="AlphaFoldDB" id="A0A2K0WLT9"/>
<sequence>MDKDKKNSPGAEGYKLTRLGSTGKAAFQATNPPKFDHKKTLTPDNITVADISLIPGHLLEKVAVTMKMNSEQLFLKAMQNQRRMAAEEGKLGPTDIVYTKDDIPKLIAIAEQNAQNATNGNAAAPECDGHTTGGNEQDASVPEEGLPRP</sequence>
<comment type="caution">
    <text evidence="2">The sequence shown here is derived from an EMBL/GenBank/DDBJ whole genome shotgun (WGS) entry which is preliminary data.</text>
</comment>
<feature type="region of interest" description="Disordered" evidence="1">
    <location>
        <begin position="117"/>
        <end position="149"/>
    </location>
</feature>
<reference evidence="2 3" key="1">
    <citation type="submission" date="2017-06" db="EMBL/GenBank/DDBJ databases">
        <title>Genome of Fusarium nygamai isolate CS10214.</title>
        <authorList>
            <person name="Gardiner D.M."/>
            <person name="Obanor F."/>
            <person name="Kazan K."/>
        </authorList>
    </citation>
    <scope>NUCLEOTIDE SEQUENCE [LARGE SCALE GENOMIC DNA]</scope>
    <source>
        <strain evidence="2 3">CS10214</strain>
    </source>
</reference>
<evidence type="ECO:0000256" key="1">
    <source>
        <dbReference type="SAM" id="MobiDB-lite"/>
    </source>
</evidence>
<dbReference type="EMBL" id="MTQA01000054">
    <property type="protein sequence ID" value="PNP83241.1"/>
    <property type="molecule type" value="Genomic_DNA"/>
</dbReference>
<keyword evidence="3" id="KW-1185">Reference proteome</keyword>
<protein>
    <submittedName>
        <fullName evidence="2">Uncharacterized protein</fullName>
    </submittedName>
</protein>